<dbReference type="RefSeq" id="WP_316910721.1">
    <property type="nucleotide sequence ID" value="NZ_JAPTGD010000002.1"/>
</dbReference>
<evidence type="ECO:0000313" key="2">
    <source>
        <dbReference type="Proteomes" id="UP001269400"/>
    </source>
</evidence>
<sequence length="95" mass="10687">MTDPDFVVDPISKNIKVITNNPGESTYYVVYWAQYSNVLAYIREVENNEGTTIYVGSFNGANSSYFRDDKEAAIGWCGDTLKEYIKATFGDYSLA</sequence>
<comment type="caution">
    <text evidence="1">The sequence shown here is derived from an EMBL/GenBank/DDBJ whole genome shotgun (WGS) entry which is preliminary data.</text>
</comment>
<reference evidence="1" key="1">
    <citation type="journal article" date="2022" name="J Environ Chem Eng">
        <title>Biodegradation of petroleum oil using a constructed nonpathogenic and heavy metal-tolerant bacterial consortium isolated from marine sponges.</title>
        <authorList>
            <person name="Dechsakulwatana C."/>
            <person name="Rungsihiranrut A."/>
            <person name="Muangchinda C."/>
            <person name="Ningthoujam R."/>
            <person name="Klankeo P."/>
            <person name="Pinyakong O."/>
        </authorList>
    </citation>
    <scope>NUCLEOTIDE SEQUENCE</scope>
    <source>
        <strain evidence="1">TL01-2</strain>
    </source>
</reference>
<dbReference type="AlphaFoldDB" id="A0AAX6NDC4"/>
<gene>
    <name evidence="1" type="ORF">O0Q50_20165</name>
</gene>
<dbReference type="EMBL" id="JAPTGD010000002">
    <property type="protein sequence ID" value="MDU9693494.1"/>
    <property type="molecule type" value="Genomic_DNA"/>
</dbReference>
<dbReference type="Proteomes" id="UP001269400">
    <property type="component" value="Unassembled WGS sequence"/>
</dbReference>
<protein>
    <submittedName>
        <fullName evidence="1">Uncharacterized protein</fullName>
    </submittedName>
</protein>
<organism evidence="1 2">
    <name type="scientific">Priestia aryabhattai</name>
    <name type="common">Bacillus aryabhattai</name>
    <dbReference type="NCBI Taxonomy" id="412384"/>
    <lineage>
        <taxon>Bacteria</taxon>
        <taxon>Bacillati</taxon>
        <taxon>Bacillota</taxon>
        <taxon>Bacilli</taxon>
        <taxon>Bacillales</taxon>
        <taxon>Bacillaceae</taxon>
        <taxon>Priestia</taxon>
    </lineage>
</organism>
<evidence type="ECO:0000313" key="1">
    <source>
        <dbReference type="EMBL" id="MDU9693494.1"/>
    </source>
</evidence>
<accession>A0AAX6NDC4</accession>
<name>A0AAX6NDC4_PRIAR</name>
<proteinExistence type="predicted"/>
<reference evidence="1" key="2">
    <citation type="submission" date="2022-12" db="EMBL/GenBank/DDBJ databases">
        <authorList>
            <person name="Dechsakulwatana C."/>
            <person name="Rungsihiranrut A."/>
            <person name="Muangchinda C."/>
            <person name="Ningthoujam R."/>
            <person name="Klankeo P."/>
            <person name="Pinyakong O."/>
        </authorList>
    </citation>
    <scope>NUCLEOTIDE SEQUENCE</scope>
    <source>
        <strain evidence="1">TL01-2</strain>
    </source>
</reference>